<evidence type="ECO:0000313" key="3">
    <source>
        <dbReference type="EMBL" id="QEH38517.1"/>
    </source>
</evidence>
<feature type="region of interest" description="Disordered" evidence="1">
    <location>
        <begin position="1"/>
        <end position="28"/>
    </location>
</feature>
<keyword evidence="2" id="KW-0472">Membrane</keyword>
<keyword evidence="2" id="KW-1133">Transmembrane helix</keyword>
<proteinExistence type="predicted"/>
<feature type="transmembrane region" description="Helical" evidence="2">
    <location>
        <begin position="134"/>
        <end position="155"/>
    </location>
</feature>
<feature type="region of interest" description="Disordered" evidence="1">
    <location>
        <begin position="172"/>
        <end position="205"/>
    </location>
</feature>
<evidence type="ECO:0000256" key="1">
    <source>
        <dbReference type="SAM" id="MobiDB-lite"/>
    </source>
</evidence>
<dbReference type="Proteomes" id="UP000324233">
    <property type="component" value="Chromosome"/>
</dbReference>
<organism evidence="3 4">
    <name type="scientific">Aquisphaera giovannonii</name>
    <dbReference type="NCBI Taxonomy" id="406548"/>
    <lineage>
        <taxon>Bacteria</taxon>
        <taxon>Pseudomonadati</taxon>
        <taxon>Planctomycetota</taxon>
        <taxon>Planctomycetia</taxon>
        <taxon>Isosphaerales</taxon>
        <taxon>Isosphaeraceae</taxon>
        <taxon>Aquisphaera</taxon>
    </lineage>
</organism>
<feature type="compositionally biased region" description="Pro residues" evidence="1">
    <location>
        <begin position="13"/>
        <end position="27"/>
    </location>
</feature>
<evidence type="ECO:0000256" key="2">
    <source>
        <dbReference type="SAM" id="Phobius"/>
    </source>
</evidence>
<evidence type="ECO:0000313" key="4">
    <source>
        <dbReference type="Proteomes" id="UP000324233"/>
    </source>
</evidence>
<gene>
    <name evidence="3" type="ORF">OJF2_71200</name>
</gene>
<feature type="transmembrane region" description="Helical" evidence="2">
    <location>
        <begin position="87"/>
        <end position="104"/>
    </location>
</feature>
<keyword evidence="2" id="KW-0812">Transmembrane</keyword>
<dbReference type="AlphaFoldDB" id="A0A5B9WDC5"/>
<dbReference type="OrthoDB" id="291685at2"/>
<accession>A0A5B9WDC5</accession>
<feature type="transmembrane region" description="Helical" evidence="2">
    <location>
        <begin position="59"/>
        <end position="80"/>
    </location>
</feature>
<feature type="compositionally biased region" description="Low complexity" evidence="1">
    <location>
        <begin position="1"/>
        <end position="12"/>
    </location>
</feature>
<dbReference type="KEGG" id="agv:OJF2_71200"/>
<feature type="compositionally biased region" description="Polar residues" evidence="1">
    <location>
        <begin position="192"/>
        <end position="205"/>
    </location>
</feature>
<keyword evidence="4" id="KW-1185">Reference proteome</keyword>
<protein>
    <submittedName>
        <fullName evidence="3">Uncharacterized protein</fullName>
    </submittedName>
</protein>
<dbReference type="EMBL" id="CP042997">
    <property type="protein sequence ID" value="QEH38517.1"/>
    <property type="molecule type" value="Genomic_DNA"/>
</dbReference>
<reference evidence="3 4" key="1">
    <citation type="submission" date="2019-08" db="EMBL/GenBank/DDBJ databases">
        <title>Deep-cultivation of Planctomycetes and their phenomic and genomic characterization uncovers novel biology.</title>
        <authorList>
            <person name="Wiegand S."/>
            <person name="Jogler M."/>
            <person name="Boedeker C."/>
            <person name="Pinto D."/>
            <person name="Vollmers J."/>
            <person name="Rivas-Marin E."/>
            <person name="Kohn T."/>
            <person name="Peeters S.H."/>
            <person name="Heuer A."/>
            <person name="Rast P."/>
            <person name="Oberbeckmann S."/>
            <person name="Bunk B."/>
            <person name="Jeske O."/>
            <person name="Meyerdierks A."/>
            <person name="Storesund J.E."/>
            <person name="Kallscheuer N."/>
            <person name="Luecker S."/>
            <person name="Lage O.M."/>
            <person name="Pohl T."/>
            <person name="Merkel B.J."/>
            <person name="Hornburger P."/>
            <person name="Mueller R.-W."/>
            <person name="Bruemmer F."/>
            <person name="Labrenz M."/>
            <person name="Spormann A.M."/>
            <person name="Op den Camp H."/>
            <person name="Overmann J."/>
            <person name="Amann R."/>
            <person name="Jetten M.S.M."/>
            <person name="Mascher T."/>
            <person name="Medema M.H."/>
            <person name="Devos D.P."/>
            <person name="Kaster A.-K."/>
            <person name="Ovreas L."/>
            <person name="Rohde M."/>
            <person name="Galperin M.Y."/>
            <person name="Jogler C."/>
        </authorList>
    </citation>
    <scope>NUCLEOTIDE SEQUENCE [LARGE SCALE GENOMIC DNA]</scope>
    <source>
        <strain evidence="3 4">OJF2</strain>
    </source>
</reference>
<dbReference type="RefSeq" id="WP_148597954.1">
    <property type="nucleotide sequence ID" value="NZ_CP042997.1"/>
</dbReference>
<name>A0A5B9WDC5_9BACT</name>
<sequence length="205" mass="22269">MPSNEPAQGAGPAAPPPPPLRAAPPLAPLAAEDGPERGQYEFSYADNATIHDLGSKMSFVGFFMLGIGLFFFGTGIVRWVQDRNLEVGMLFLSLLFMVVGIWTHRGGREFLDVARTHGNDISHLMVALANLRRFYTLLYLLFFVALIFAVIQLGAHSLYGTKEQHVGAIRPARAPRRLPIESGKAPEAPAQPQGSTSKGEPSSTR</sequence>